<dbReference type="InterPro" id="IPR050596">
    <property type="entry name" value="AspAT/PAT-like"/>
</dbReference>
<evidence type="ECO:0000256" key="9">
    <source>
        <dbReference type="SAM" id="Phobius"/>
    </source>
</evidence>
<dbReference type="Proteomes" id="UP000596427">
    <property type="component" value="Chromosome"/>
</dbReference>
<feature type="compositionally biased region" description="Basic residues" evidence="8">
    <location>
        <begin position="475"/>
        <end position="484"/>
    </location>
</feature>
<feature type="domain" description="Aminotransferase class I/classII large" evidence="10">
    <location>
        <begin position="47"/>
        <end position="397"/>
    </location>
</feature>
<dbReference type="SUPFAM" id="SSF53383">
    <property type="entry name" value="PLP-dependent transferases"/>
    <property type="match status" value="1"/>
</dbReference>
<reference evidence="11 12" key="1">
    <citation type="submission" date="2020-10" db="EMBL/GenBank/DDBJ databases">
        <title>Degradation of 1,4-Dioxane by Xanthobacter sp. YN2, via a Novel Group-2 Soluble Di-Iron Monooxygenase.</title>
        <authorList>
            <person name="Ma F."/>
            <person name="Wang Y."/>
            <person name="Yang J."/>
            <person name="Guo H."/>
            <person name="Su D."/>
            <person name="Yu L."/>
        </authorList>
    </citation>
    <scope>NUCLEOTIDE SEQUENCE [LARGE SCALE GENOMIC DNA]</scope>
    <source>
        <strain evidence="11 12">YN2</strain>
    </source>
</reference>
<dbReference type="AlphaFoldDB" id="A0A974SKZ3"/>
<feature type="transmembrane region" description="Helical" evidence="9">
    <location>
        <begin position="706"/>
        <end position="725"/>
    </location>
</feature>
<dbReference type="Pfam" id="PF05145">
    <property type="entry name" value="AbrB"/>
    <property type="match status" value="1"/>
</dbReference>
<comment type="similarity">
    <text evidence="2">Belongs to the class-I pyridoxal-phosphate-dependent aminotransferase family.</text>
</comment>
<evidence type="ECO:0000256" key="6">
    <source>
        <dbReference type="ARBA" id="ARBA00022898"/>
    </source>
</evidence>
<comment type="cofactor">
    <cofactor evidence="1">
        <name>pyridoxal 5'-phosphate</name>
        <dbReference type="ChEBI" id="CHEBI:597326"/>
    </cofactor>
</comment>
<dbReference type="Pfam" id="PF00155">
    <property type="entry name" value="Aminotran_1_2"/>
    <property type="match status" value="1"/>
</dbReference>
<feature type="transmembrane region" description="Helical" evidence="9">
    <location>
        <begin position="737"/>
        <end position="758"/>
    </location>
</feature>
<dbReference type="InterPro" id="IPR015421">
    <property type="entry name" value="PyrdxlP-dep_Trfase_major"/>
</dbReference>
<evidence type="ECO:0000256" key="7">
    <source>
        <dbReference type="ARBA" id="ARBA00049185"/>
    </source>
</evidence>
<dbReference type="InterPro" id="IPR015424">
    <property type="entry name" value="PyrdxlP-dep_Trfase"/>
</dbReference>
<proteinExistence type="inferred from homology"/>
<name>A0A974SKZ3_9HYPH</name>
<keyword evidence="6" id="KW-0663">Pyridoxal phosphate</keyword>
<feature type="compositionally biased region" description="Basic residues" evidence="8">
    <location>
        <begin position="420"/>
        <end position="444"/>
    </location>
</feature>
<dbReference type="Gene3D" id="3.40.640.10">
    <property type="entry name" value="Type I PLP-dependent aspartate aminotransferase-like (Major domain)"/>
    <property type="match status" value="1"/>
</dbReference>
<dbReference type="PANTHER" id="PTHR46383">
    <property type="entry name" value="ASPARTATE AMINOTRANSFERASE"/>
    <property type="match status" value="1"/>
</dbReference>
<dbReference type="EC" id="2.6.1.1" evidence="3"/>
<keyword evidence="5" id="KW-0808">Transferase</keyword>
<evidence type="ECO:0000313" key="11">
    <source>
        <dbReference type="EMBL" id="QRG08033.1"/>
    </source>
</evidence>
<keyword evidence="9" id="KW-1133">Transmembrane helix</keyword>
<keyword evidence="12" id="KW-1185">Reference proteome</keyword>
<dbReference type="GO" id="GO:0004069">
    <property type="term" value="F:L-aspartate:2-oxoglutarate aminotransferase activity"/>
    <property type="evidence" value="ECO:0007669"/>
    <property type="project" value="UniProtKB-EC"/>
</dbReference>
<feature type="compositionally biased region" description="Basic residues" evidence="8">
    <location>
        <begin position="452"/>
        <end position="461"/>
    </location>
</feature>
<protein>
    <recommendedName>
        <fullName evidence="3">aspartate transaminase</fullName>
        <ecNumber evidence="3">2.6.1.1</ecNumber>
    </recommendedName>
</protein>
<keyword evidence="4" id="KW-0032">Aminotransferase</keyword>
<evidence type="ECO:0000256" key="2">
    <source>
        <dbReference type="ARBA" id="ARBA00007441"/>
    </source>
</evidence>
<evidence type="ECO:0000256" key="5">
    <source>
        <dbReference type="ARBA" id="ARBA00022679"/>
    </source>
</evidence>
<evidence type="ECO:0000313" key="12">
    <source>
        <dbReference type="Proteomes" id="UP000596427"/>
    </source>
</evidence>
<feature type="region of interest" description="Disordered" evidence="8">
    <location>
        <begin position="413"/>
        <end position="494"/>
    </location>
</feature>
<evidence type="ECO:0000256" key="8">
    <source>
        <dbReference type="SAM" id="MobiDB-lite"/>
    </source>
</evidence>
<dbReference type="GO" id="GO:0016020">
    <property type="term" value="C:membrane"/>
    <property type="evidence" value="ECO:0007669"/>
    <property type="project" value="InterPro"/>
</dbReference>
<keyword evidence="9" id="KW-0812">Transmembrane</keyword>
<keyword evidence="9" id="KW-0472">Membrane</keyword>
<dbReference type="NCBIfam" id="NF004770">
    <property type="entry name" value="PRK06108.1"/>
    <property type="match status" value="1"/>
</dbReference>
<sequence length="778" mass="82926">MTPQALPLLPHAEGDDPYLERVRAHVRALPESGIVEVMNYGRARPGMIPLWAGEGDVPTPPFICEAAAAALHAGETFYTWQRGLPELRGAIARYMSGLYGIAEDPERYFVTGSGMQAIHIALAMAVGAGDEVIIPSPAWPNAAAAAQKAGARPVPVPFRYGPQGFTLDHERLAAAVTERTRAIFLNTPANPTGFVATHDDLRAVLALARRHGLWIIADEIYGRFYYDADDGTPARAPSLHDVMADDDHILFVQTFSKNWAMTGWRVGWIEANPKLGQIIENLIQYSTSGVAAFMQRGAVAALDLGEGFVAEQVARARRGRDLVGDALLATGRVDLVKPPGAFYLFFGIAGRADVRSLGLTLVDEANVGLAPGTAFGPGGEGFMRLCFARGDAQLAEASRRLVAWLKGRRRRDAAAVPGPFRRRGRRHPRRGGAGRPRLRARRPARRVDLRRARGHHRARGGRRADRRAGMDARPRLHRPGHLHGHGPDAGDLRPRRHLAGEHGVSCRQRPRHHCGGHAVPVPRCRLEPGNRLLGLRPRRLRHGDRHGRGHACGPAQGGVRPGAAAVPAGGSPAQCARCGGPRGRGLPPPPHVSSLAEVGLLLAVCCGTGLLAARLRLPGGLIIGALAGSATLHAFSLSNAVLPPVLLVPAFVVLGASVGVRFLGTTLGAIRSYFFASLGALLVASAVSTAFALLAAWLTGDDLGKLVTAFAPGALEAMTALGFALGYDPAFMSAHHLFRFAGLSVVLPVAARFMFAAVEEVEGPDRKPQLTGQEPHTK</sequence>
<dbReference type="PANTHER" id="PTHR46383:SF1">
    <property type="entry name" value="ASPARTATE AMINOTRANSFERASE"/>
    <property type="match status" value="1"/>
</dbReference>
<dbReference type="GO" id="GO:0006520">
    <property type="term" value="P:amino acid metabolic process"/>
    <property type="evidence" value="ECO:0007669"/>
    <property type="project" value="InterPro"/>
</dbReference>
<feature type="transmembrane region" description="Helical" evidence="9">
    <location>
        <begin position="644"/>
        <end position="663"/>
    </location>
</feature>
<dbReference type="CDD" id="cd00609">
    <property type="entry name" value="AAT_like"/>
    <property type="match status" value="1"/>
</dbReference>
<accession>A0A974SKZ3</accession>
<dbReference type="InterPro" id="IPR007820">
    <property type="entry name" value="AbrB_fam"/>
</dbReference>
<gene>
    <name evidence="11" type="ORF">EZH22_06715</name>
</gene>
<evidence type="ECO:0000259" key="10">
    <source>
        <dbReference type="Pfam" id="PF00155"/>
    </source>
</evidence>
<evidence type="ECO:0000256" key="3">
    <source>
        <dbReference type="ARBA" id="ARBA00012753"/>
    </source>
</evidence>
<comment type="catalytic activity">
    <reaction evidence="7">
        <text>L-aspartate + 2-oxoglutarate = oxaloacetate + L-glutamate</text>
        <dbReference type="Rhea" id="RHEA:21824"/>
        <dbReference type="ChEBI" id="CHEBI:16452"/>
        <dbReference type="ChEBI" id="CHEBI:16810"/>
        <dbReference type="ChEBI" id="CHEBI:29985"/>
        <dbReference type="ChEBI" id="CHEBI:29991"/>
        <dbReference type="EC" id="2.6.1.1"/>
    </reaction>
</comment>
<dbReference type="KEGG" id="xdi:EZH22_06715"/>
<feature type="transmembrane region" description="Helical" evidence="9">
    <location>
        <begin position="675"/>
        <end position="700"/>
    </location>
</feature>
<dbReference type="EMBL" id="CP063362">
    <property type="protein sequence ID" value="QRG08033.1"/>
    <property type="molecule type" value="Genomic_DNA"/>
</dbReference>
<feature type="region of interest" description="Disordered" evidence="8">
    <location>
        <begin position="541"/>
        <end position="566"/>
    </location>
</feature>
<dbReference type="InterPro" id="IPR004839">
    <property type="entry name" value="Aminotransferase_I/II_large"/>
</dbReference>
<dbReference type="GO" id="GO:0030170">
    <property type="term" value="F:pyridoxal phosphate binding"/>
    <property type="evidence" value="ECO:0007669"/>
    <property type="project" value="InterPro"/>
</dbReference>
<organism evidence="11 12">
    <name type="scientific">Xanthobacter dioxanivorans</name>
    <dbReference type="NCBI Taxonomy" id="2528964"/>
    <lineage>
        <taxon>Bacteria</taxon>
        <taxon>Pseudomonadati</taxon>
        <taxon>Pseudomonadota</taxon>
        <taxon>Alphaproteobacteria</taxon>
        <taxon>Hyphomicrobiales</taxon>
        <taxon>Xanthobacteraceae</taxon>
        <taxon>Xanthobacter</taxon>
    </lineage>
</organism>
<evidence type="ECO:0000256" key="1">
    <source>
        <dbReference type="ARBA" id="ARBA00001933"/>
    </source>
</evidence>
<evidence type="ECO:0000256" key="4">
    <source>
        <dbReference type="ARBA" id="ARBA00022576"/>
    </source>
</evidence>
<dbReference type="GO" id="GO:0010468">
    <property type="term" value="P:regulation of gene expression"/>
    <property type="evidence" value="ECO:0007669"/>
    <property type="project" value="InterPro"/>
</dbReference>
<feature type="compositionally biased region" description="Basic and acidic residues" evidence="8">
    <location>
        <begin position="462"/>
        <end position="474"/>
    </location>
</feature>